<dbReference type="Proteomes" id="UP000319383">
    <property type="component" value="Chromosome"/>
</dbReference>
<gene>
    <name evidence="2" type="ORF">Mal52_58650</name>
</gene>
<proteinExistence type="predicted"/>
<dbReference type="EMBL" id="CP036276">
    <property type="protein sequence ID" value="QDU47336.1"/>
    <property type="molecule type" value="Genomic_DNA"/>
</dbReference>
<evidence type="ECO:0000313" key="3">
    <source>
        <dbReference type="Proteomes" id="UP000319383"/>
    </source>
</evidence>
<sequence>MPIPWCLDPPPFGDSARVSSWLEKQLSLCDDEAFARGFAASCPVSGLSPEAYSHQVLDVDGEKLLVGIRFKGGDVARPFVDLIAWTGEPRPRWVIAIQEAFAQFAPEAVRFRWSKESAPPWTGEVGQYLFAGLAAGTLHASVSPARDLSWFDEFSQAFDKWRTTSPLGPEVWPSNLDDLKKCLKHGHIVVATEGDKFLGLAASLWQTERAFEGWMIMEEFVVPEAQGRGLGTALQQGLMQRLPQGDLVWGTIQGDNVASQKTAARCGRRPVETWWFIPLGAS</sequence>
<dbReference type="GO" id="GO:0016747">
    <property type="term" value="F:acyltransferase activity, transferring groups other than amino-acyl groups"/>
    <property type="evidence" value="ECO:0007669"/>
    <property type="project" value="InterPro"/>
</dbReference>
<dbReference type="InterPro" id="IPR000182">
    <property type="entry name" value="GNAT_dom"/>
</dbReference>
<dbReference type="PROSITE" id="PS51186">
    <property type="entry name" value="GNAT"/>
    <property type="match status" value="1"/>
</dbReference>
<name>A0A517ZY19_9PLAN</name>
<dbReference type="KEGG" id="sdyn:Mal52_58650"/>
<reference evidence="2 3" key="1">
    <citation type="submission" date="2019-02" db="EMBL/GenBank/DDBJ databases">
        <title>Deep-cultivation of Planctomycetes and their phenomic and genomic characterization uncovers novel biology.</title>
        <authorList>
            <person name="Wiegand S."/>
            <person name="Jogler M."/>
            <person name="Boedeker C."/>
            <person name="Pinto D."/>
            <person name="Vollmers J."/>
            <person name="Rivas-Marin E."/>
            <person name="Kohn T."/>
            <person name="Peeters S.H."/>
            <person name="Heuer A."/>
            <person name="Rast P."/>
            <person name="Oberbeckmann S."/>
            <person name="Bunk B."/>
            <person name="Jeske O."/>
            <person name="Meyerdierks A."/>
            <person name="Storesund J.E."/>
            <person name="Kallscheuer N."/>
            <person name="Luecker S."/>
            <person name="Lage O.M."/>
            <person name="Pohl T."/>
            <person name="Merkel B.J."/>
            <person name="Hornburger P."/>
            <person name="Mueller R.-W."/>
            <person name="Bruemmer F."/>
            <person name="Labrenz M."/>
            <person name="Spormann A.M."/>
            <person name="Op den Camp H."/>
            <person name="Overmann J."/>
            <person name="Amann R."/>
            <person name="Jetten M.S.M."/>
            <person name="Mascher T."/>
            <person name="Medema M.H."/>
            <person name="Devos D.P."/>
            <person name="Kaster A.-K."/>
            <person name="Ovreas L."/>
            <person name="Rohde M."/>
            <person name="Galperin M.Y."/>
            <person name="Jogler C."/>
        </authorList>
    </citation>
    <scope>NUCLEOTIDE SEQUENCE [LARGE SCALE GENOMIC DNA]</scope>
    <source>
        <strain evidence="2 3">Mal52</strain>
    </source>
</reference>
<dbReference type="Pfam" id="PF00583">
    <property type="entry name" value="Acetyltransf_1"/>
    <property type="match status" value="1"/>
</dbReference>
<keyword evidence="3" id="KW-1185">Reference proteome</keyword>
<organism evidence="2 3">
    <name type="scientific">Symmachiella dynata</name>
    <dbReference type="NCBI Taxonomy" id="2527995"/>
    <lineage>
        <taxon>Bacteria</taxon>
        <taxon>Pseudomonadati</taxon>
        <taxon>Planctomycetota</taxon>
        <taxon>Planctomycetia</taxon>
        <taxon>Planctomycetales</taxon>
        <taxon>Planctomycetaceae</taxon>
        <taxon>Symmachiella</taxon>
    </lineage>
</organism>
<dbReference type="InterPro" id="IPR016181">
    <property type="entry name" value="Acyl_CoA_acyltransferase"/>
</dbReference>
<evidence type="ECO:0000259" key="1">
    <source>
        <dbReference type="PROSITE" id="PS51186"/>
    </source>
</evidence>
<protein>
    <recommendedName>
        <fullName evidence="1">N-acetyltransferase domain-containing protein</fullName>
    </recommendedName>
</protein>
<feature type="domain" description="N-acetyltransferase" evidence="1">
    <location>
        <begin position="143"/>
        <end position="282"/>
    </location>
</feature>
<dbReference type="AlphaFoldDB" id="A0A517ZY19"/>
<dbReference type="Gene3D" id="3.40.630.30">
    <property type="match status" value="1"/>
</dbReference>
<dbReference type="CDD" id="cd04301">
    <property type="entry name" value="NAT_SF"/>
    <property type="match status" value="1"/>
</dbReference>
<evidence type="ECO:0000313" key="2">
    <source>
        <dbReference type="EMBL" id="QDU47336.1"/>
    </source>
</evidence>
<dbReference type="SUPFAM" id="SSF55729">
    <property type="entry name" value="Acyl-CoA N-acyltransferases (Nat)"/>
    <property type="match status" value="1"/>
</dbReference>
<accession>A0A517ZY19</accession>